<dbReference type="GO" id="GO:0005737">
    <property type="term" value="C:cytoplasm"/>
    <property type="evidence" value="ECO:0007669"/>
    <property type="project" value="UniProtKB-SubCell"/>
</dbReference>
<feature type="compositionally biased region" description="Pro residues" evidence="12">
    <location>
        <begin position="813"/>
        <end position="831"/>
    </location>
</feature>
<evidence type="ECO:0000256" key="7">
    <source>
        <dbReference type="ARBA" id="ARBA00022741"/>
    </source>
</evidence>
<dbReference type="PROSITE" id="PS51718">
    <property type="entry name" value="G_DYNAMIN_2"/>
    <property type="match status" value="1"/>
</dbReference>
<gene>
    <name evidence="16" type="primary">dnm2a</name>
</gene>
<dbReference type="InterPro" id="IPR027417">
    <property type="entry name" value="P-loop_NTPase"/>
</dbReference>
<dbReference type="PRINTS" id="PR00195">
    <property type="entry name" value="DYNAMIN"/>
</dbReference>
<evidence type="ECO:0000256" key="1">
    <source>
        <dbReference type="ARBA" id="ARBA00004496"/>
    </source>
</evidence>
<evidence type="ECO:0000259" key="13">
    <source>
        <dbReference type="PROSITE" id="PS50003"/>
    </source>
</evidence>
<dbReference type="PANTHER" id="PTHR11566">
    <property type="entry name" value="DYNAMIN"/>
    <property type="match status" value="1"/>
</dbReference>
<dbReference type="AlphaFoldDB" id="A0A674D602"/>
<dbReference type="GO" id="GO:0005525">
    <property type="term" value="F:GTP binding"/>
    <property type="evidence" value="ECO:0007669"/>
    <property type="project" value="UniProtKB-KW"/>
</dbReference>
<evidence type="ECO:0000259" key="15">
    <source>
        <dbReference type="PROSITE" id="PS51718"/>
    </source>
</evidence>
<keyword evidence="7 11" id="KW-0547">Nucleotide-binding</keyword>
<keyword evidence="17" id="KW-1185">Reference proteome</keyword>
<comment type="similarity">
    <text evidence="11">Belongs to the TRAFAC class dynamin-like GTPase superfamily. Dynamin/Fzo/YdjA family.</text>
</comment>
<dbReference type="Pfam" id="PF01031">
    <property type="entry name" value="Dynamin_M"/>
    <property type="match status" value="1"/>
</dbReference>
<evidence type="ECO:0000256" key="4">
    <source>
        <dbReference type="ARBA" id="ARBA00022553"/>
    </source>
</evidence>
<evidence type="ECO:0000256" key="2">
    <source>
        <dbReference type="ARBA" id="ARBA00011980"/>
    </source>
</evidence>
<dbReference type="GO" id="GO:0005874">
    <property type="term" value="C:microtubule"/>
    <property type="evidence" value="ECO:0007669"/>
    <property type="project" value="UniProtKB-KW"/>
</dbReference>
<dbReference type="Pfam" id="PF02212">
    <property type="entry name" value="GED"/>
    <property type="match status" value="1"/>
</dbReference>
<dbReference type="Proteomes" id="UP000472277">
    <property type="component" value="Chromosome 32"/>
</dbReference>
<sequence length="831" mass="93503">MGNRGMEDLIPLINKLQDAFSSIGQSCNLDLPQIAVVGGQSAGKSSVLENFVGRDFLPRGSGIVTRRPLILQLCFNKAEYAEFLHCKGRKFVDFEEVRAEIEAETDRITGSNKGISPIPINLRVYSPNVLNLTLIDLPGMTKVAVGDQPLDIEHQIRDMLLQFITKESCLILAVTPANQDLANSDALKIAKEVDPQGLRTIGVITKLDLMDEGTDAKDILENKLLPLRRGYIGVVNRSQKDIDGRKDIRAALAAERKFFLSHPGYRHMAERMGTPHLQKQLNQQLTNHIRDTLPGLRSKLQSQVLSLEKEVEEYKNFRPDDPTRKTKALLQMVQQFGVDFEKRIEGSGDQVDTAELSGGAKINRIFHERFPFELVKIVFDEKELRREISHAIKNVHGVRTGLFTPDLAFEAIVKKQIIKLKEPCIKCIDLVIQELINTVRQCTNKVLQPGSRLTPHRKEGGKEGRERESVMLLIDIELSYINTNHEDFIGFANAQQRNTHQNKKRAIPNQVIRKGWLTINISIMKGGSKEYWFILTAESLSWYKDEEEKEKKYMLPLDNLKLRDVEKGFMSTKHVFGVFNTESSRNVYKDLRQIELACDTQEDVDSWKASFLRAGVYPEKDQVRVSSLRETFSMDPQLERQVETIRNLVDSYIGIVNKSIRDLMPKTIMHLMINSAKDFIHSELLAYLYSSGDQNSLMEESADQAQRRDEMLRMYHALKEALHIIGDITTTTVTVPVPPPVNDSWMQEASPTPQRRPPAAAAPPPSRPPAVSGPRPGPPLNPSPAFGGPPIPSRPGPPPINAFGSNNHQDPFSAPPLIPSRPARIPPGVPR</sequence>
<dbReference type="CDD" id="cd01256">
    <property type="entry name" value="PH_dynamin"/>
    <property type="match status" value="1"/>
</dbReference>
<accession>A0A674D602</accession>
<organism evidence="16 17">
    <name type="scientific">Salmo trutta</name>
    <name type="common">Brown trout</name>
    <dbReference type="NCBI Taxonomy" id="8032"/>
    <lineage>
        <taxon>Eukaryota</taxon>
        <taxon>Metazoa</taxon>
        <taxon>Chordata</taxon>
        <taxon>Craniata</taxon>
        <taxon>Vertebrata</taxon>
        <taxon>Euteleostomi</taxon>
        <taxon>Actinopterygii</taxon>
        <taxon>Neopterygii</taxon>
        <taxon>Teleostei</taxon>
        <taxon>Protacanthopterygii</taxon>
        <taxon>Salmoniformes</taxon>
        <taxon>Salmonidae</taxon>
        <taxon>Salmoninae</taxon>
        <taxon>Salmo</taxon>
    </lineage>
</organism>
<evidence type="ECO:0000313" key="17">
    <source>
        <dbReference type="Proteomes" id="UP000472277"/>
    </source>
</evidence>
<evidence type="ECO:0000256" key="3">
    <source>
        <dbReference type="ARBA" id="ARBA00022490"/>
    </source>
</evidence>
<evidence type="ECO:0000256" key="5">
    <source>
        <dbReference type="ARBA" id="ARBA00022583"/>
    </source>
</evidence>
<dbReference type="InterPro" id="IPR001849">
    <property type="entry name" value="PH_domain"/>
</dbReference>
<reference evidence="16" key="2">
    <citation type="submission" date="2025-09" db="UniProtKB">
        <authorList>
            <consortium name="Ensembl"/>
        </authorList>
    </citation>
    <scope>IDENTIFICATION</scope>
</reference>
<feature type="compositionally biased region" description="Pro residues" evidence="12">
    <location>
        <begin position="754"/>
        <end position="768"/>
    </location>
</feature>
<protein>
    <recommendedName>
        <fullName evidence="2">dynamin GTPase</fullName>
        <ecNumber evidence="2">3.6.5.5</ecNumber>
    </recommendedName>
</protein>
<keyword evidence="6" id="KW-0493">Microtubule</keyword>
<dbReference type="SMART" id="SM00302">
    <property type="entry name" value="GED"/>
    <property type="match status" value="1"/>
</dbReference>
<reference evidence="16" key="1">
    <citation type="submission" date="2025-08" db="UniProtKB">
        <authorList>
            <consortium name="Ensembl"/>
        </authorList>
    </citation>
    <scope>IDENTIFICATION</scope>
</reference>
<evidence type="ECO:0000256" key="10">
    <source>
        <dbReference type="ARBA" id="ARBA00023175"/>
    </source>
</evidence>
<keyword evidence="8" id="KW-0378">Hydrolase</keyword>
<name>A0A674D602_SALTR</name>
<evidence type="ECO:0000313" key="16">
    <source>
        <dbReference type="Ensembl" id="ENSSTUP00000091350.1"/>
    </source>
</evidence>
<dbReference type="FunFam" id="3.40.50.300:FF:000045">
    <property type="entry name" value="dynamin-1 isoform X2"/>
    <property type="match status" value="1"/>
</dbReference>
<dbReference type="GO" id="GO:0031623">
    <property type="term" value="P:receptor internalization"/>
    <property type="evidence" value="ECO:0007669"/>
    <property type="project" value="TreeGrafter"/>
</dbReference>
<keyword evidence="3" id="KW-0963">Cytoplasm</keyword>
<proteinExistence type="inferred from homology"/>
<feature type="domain" description="GED" evidence="14">
    <location>
        <begin position="642"/>
        <end position="733"/>
    </location>
</feature>
<dbReference type="Gene3D" id="1.20.120.1240">
    <property type="entry name" value="Dynamin, middle domain"/>
    <property type="match status" value="2"/>
</dbReference>
<feature type="domain" description="PH" evidence="13">
    <location>
        <begin position="510"/>
        <end position="616"/>
    </location>
</feature>
<dbReference type="InterPro" id="IPR020850">
    <property type="entry name" value="GED_dom"/>
</dbReference>
<dbReference type="SMART" id="SM00053">
    <property type="entry name" value="DYNc"/>
    <property type="match status" value="1"/>
</dbReference>
<dbReference type="FunFam" id="1.20.120.1240:FF:000019">
    <property type="entry name" value="Dynamin 2"/>
    <property type="match status" value="1"/>
</dbReference>
<dbReference type="InterPro" id="IPR001401">
    <property type="entry name" value="Dynamin_GTPase"/>
</dbReference>
<comment type="subcellular location">
    <subcellularLocation>
        <location evidence="1">Cytoplasm</location>
    </subcellularLocation>
</comment>
<dbReference type="Ensembl" id="ENSSTUT00000097185.1">
    <property type="protein sequence ID" value="ENSSTUP00000091350.1"/>
    <property type="gene ID" value="ENSSTUG00000039562.1"/>
</dbReference>
<dbReference type="FunFam" id="1.20.120.1240:FF:000014">
    <property type="entry name" value="Dynamin 2b"/>
    <property type="match status" value="1"/>
</dbReference>
<dbReference type="PROSITE" id="PS51388">
    <property type="entry name" value="GED"/>
    <property type="match status" value="1"/>
</dbReference>
<dbReference type="SUPFAM" id="SSF50729">
    <property type="entry name" value="PH domain-like"/>
    <property type="match status" value="1"/>
</dbReference>
<keyword evidence="10" id="KW-0505">Motor protein</keyword>
<dbReference type="GO" id="GO:0008017">
    <property type="term" value="F:microtubule binding"/>
    <property type="evidence" value="ECO:0007669"/>
    <property type="project" value="TreeGrafter"/>
</dbReference>
<dbReference type="Gene3D" id="3.40.50.300">
    <property type="entry name" value="P-loop containing nucleotide triphosphate hydrolases"/>
    <property type="match status" value="1"/>
</dbReference>
<feature type="domain" description="Dynamin-type G" evidence="15">
    <location>
        <begin position="28"/>
        <end position="294"/>
    </location>
</feature>
<dbReference type="EC" id="3.6.5.5" evidence="2"/>
<dbReference type="GO" id="GO:0098793">
    <property type="term" value="C:presynapse"/>
    <property type="evidence" value="ECO:0007669"/>
    <property type="project" value="GOC"/>
</dbReference>
<keyword evidence="9 11" id="KW-0342">GTP-binding</keyword>
<evidence type="ECO:0000259" key="14">
    <source>
        <dbReference type="PROSITE" id="PS51388"/>
    </source>
</evidence>
<feature type="compositionally biased region" description="Pro residues" evidence="12">
    <location>
        <begin position="775"/>
        <end position="800"/>
    </location>
</feature>
<dbReference type="GO" id="GO:0016185">
    <property type="term" value="P:synaptic vesicle budding from presynaptic endocytic zone membrane"/>
    <property type="evidence" value="ECO:0007669"/>
    <property type="project" value="TreeGrafter"/>
</dbReference>
<dbReference type="InterPro" id="IPR019762">
    <property type="entry name" value="Dynamin_GTPase_CS"/>
</dbReference>
<evidence type="ECO:0000256" key="12">
    <source>
        <dbReference type="SAM" id="MobiDB-lite"/>
    </source>
</evidence>
<feature type="region of interest" description="Disordered" evidence="12">
    <location>
        <begin position="732"/>
        <end position="831"/>
    </location>
</feature>
<dbReference type="GO" id="GO:0005886">
    <property type="term" value="C:plasma membrane"/>
    <property type="evidence" value="ECO:0007669"/>
    <property type="project" value="TreeGrafter"/>
</dbReference>
<keyword evidence="4" id="KW-0597">Phosphoprotein</keyword>
<dbReference type="InterPro" id="IPR030381">
    <property type="entry name" value="G_DYNAMIN_dom"/>
</dbReference>
<evidence type="ECO:0000256" key="11">
    <source>
        <dbReference type="RuleBase" id="RU003932"/>
    </source>
</evidence>
<dbReference type="PROSITE" id="PS50003">
    <property type="entry name" value="PH_DOMAIN"/>
    <property type="match status" value="1"/>
</dbReference>
<dbReference type="Pfam" id="PF00169">
    <property type="entry name" value="PH"/>
    <property type="match status" value="1"/>
</dbReference>
<keyword evidence="5" id="KW-0254">Endocytosis</keyword>
<dbReference type="InterPro" id="IPR000375">
    <property type="entry name" value="Dynamin_stalk"/>
</dbReference>
<dbReference type="GeneTree" id="ENSGT00940000155764"/>
<dbReference type="GO" id="GO:0003924">
    <property type="term" value="F:GTPase activity"/>
    <property type="evidence" value="ECO:0007669"/>
    <property type="project" value="InterPro"/>
</dbReference>
<dbReference type="SUPFAM" id="SSF52540">
    <property type="entry name" value="P-loop containing nucleoside triphosphate hydrolases"/>
    <property type="match status" value="1"/>
</dbReference>
<evidence type="ECO:0000256" key="6">
    <source>
        <dbReference type="ARBA" id="ARBA00022701"/>
    </source>
</evidence>
<evidence type="ECO:0000256" key="8">
    <source>
        <dbReference type="ARBA" id="ARBA00022801"/>
    </source>
</evidence>
<dbReference type="InterPro" id="IPR022812">
    <property type="entry name" value="Dynamin"/>
</dbReference>
<dbReference type="PANTHER" id="PTHR11566:SF23">
    <property type="entry name" value="DYNAMIN-2"/>
    <property type="match status" value="1"/>
</dbReference>
<dbReference type="InterPro" id="IPR045063">
    <property type="entry name" value="Dynamin_N"/>
</dbReference>
<dbReference type="CDD" id="cd08771">
    <property type="entry name" value="DLP_1"/>
    <property type="match status" value="1"/>
</dbReference>
<dbReference type="PROSITE" id="PS00410">
    <property type="entry name" value="G_DYNAMIN_1"/>
    <property type="match status" value="1"/>
</dbReference>
<dbReference type="Pfam" id="PF00350">
    <property type="entry name" value="Dynamin_N"/>
    <property type="match status" value="1"/>
</dbReference>
<dbReference type="InterPro" id="IPR003130">
    <property type="entry name" value="GED"/>
</dbReference>
<dbReference type="SMART" id="SM00233">
    <property type="entry name" value="PH"/>
    <property type="match status" value="1"/>
</dbReference>
<evidence type="ECO:0000256" key="9">
    <source>
        <dbReference type="ARBA" id="ARBA00023134"/>
    </source>
</evidence>